<dbReference type="EMBL" id="VSRR010008414">
    <property type="protein sequence ID" value="MPC48685.1"/>
    <property type="molecule type" value="Genomic_DNA"/>
</dbReference>
<keyword evidence="1" id="KW-1133">Transmembrane helix</keyword>
<feature type="transmembrane region" description="Helical" evidence="1">
    <location>
        <begin position="12"/>
        <end position="31"/>
    </location>
</feature>
<evidence type="ECO:0000256" key="1">
    <source>
        <dbReference type="SAM" id="Phobius"/>
    </source>
</evidence>
<keyword evidence="3" id="KW-1185">Reference proteome</keyword>
<organism evidence="2 3">
    <name type="scientific">Portunus trituberculatus</name>
    <name type="common">Swimming crab</name>
    <name type="synonym">Neptunus trituberculatus</name>
    <dbReference type="NCBI Taxonomy" id="210409"/>
    <lineage>
        <taxon>Eukaryota</taxon>
        <taxon>Metazoa</taxon>
        <taxon>Ecdysozoa</taxon>
        <taxon>Arthropoda</taxon>
        <taxon>Crustacea</taxon>
        <taxon>Multicrustacea</taxon>
        <taxon>Malacostraca</taxon>
        <taxon>Eumalacostraca</taxon>
        <taxon>Eucarida</taxon>
        <taxon>Decapoda</taxon>
        <taxon>Pleocyemata</taxon>
        <taxon>Brachyura</taxon>
        <taxon>Eubrachyura</taxon>
        <taxon>Portunoidea</taxon>
        <taxon>Portunidae</taxon>
        <taxon>Portuninae</taxon>
        <taxon>Portunus</taxon>
    </lineage>
</organism>
<accession>A0A5B7FTQ7</accession>
<sequence>MYLIITNLHFIYLIITNLHFIYLIITNLHLLSHRYTTRLQWATPVPTPRSGPSPSPVPTYPSTAWPVQSFSNSPWRWKSMSPVMPLRPQPLGAHPNILHASQLFHCGHHFHPGPQANHLLPASYQLIALLQSGYNIVREDRQQGRGGGGVLLAVWEKLVSTELRLPRWPGGYLEVTAV</sequence>
<comment type="caution">
    <text evidence="2">The sequence shown here is derived from an EMBL/GenBank/DDBJ whole genome shotgun (WGS) entry which is preliminary data.</text>
</comment>
<protein>
    <submittedName>
        <fullName evidence="2">Uncharacterized protein</fullName>
    </submittedName>
</protein>
<name>A0A5B7FTQ7_PORTR</name>
<dbReference type="AlphaFoldDB" id="A0A5B7FTQ7"/>
<keyword evidence="1" id="KW-0812">Transmembrane</keyword>
<dbReference type="Proteomes" id="UP000324222">
    <property type="component" value="Unassembled WGS sequence"/>
</dbReference>
<gene>
    <name evidence="2" type="ORF">E2C01_042466</name>
</gene>
<evidence type="ECO:0000313" key="2">
    <source>
        <dbReference type="EMBL" id="MPC48685.1"/>
    </source>
</evidence>
<keyword evidence="1" id="KW-0472">Membrane</keyword>
<proteinExistence type="predicted"/>
<reference evidence="2 3" key="1">
    <citation type="submission" date="2019-05" db="EMBL/GenBank/DDBJ databases">
        <title>Another draft genome of Portunus trituberculatus and its Hox gene families provides insights of decapod evolution.</title>
        <authorList>
            <person name="Jeong J.-H."/>
            <person name="Song I."/>
            <person name="Kim S."/>
            <person name="Choi T."/>
            <person name="Kim D."/>
            <person name="Ryu S."/>
            <person name="Kim W."/>
        </authorList>
    </citation>
    <scope>NUCLEOTIDE SEQUENCE [LARGE SCALE GENOMIC DNA]</scope>
    <source>
        <tissue evidence="2">Muscle</tissue>
    </source>
</reference>
<evidence type="ECO:0000313" key="3">
    <source>
        <dbReference type="Proteomes" id="UP000324222"/>
    </source>
</evidence>